<comment type="catalytic activity">
    <reaction evidence="10">
        <text>a 5,6-dihydrouridine in tRNA + NAD(+) = a uridine in tRNA + NADH + H(+)</text>
        <dbReference type="Rhea" id="RHEA:54452"/>
        <dbReference type="Rhea" id="RHEA-COMP:13339"/>
        <dbReference type="Rhea" id="RHEA-COMP:13887"/>
        <dbReference type="ChEBI" id="CHEBI:15378"/>
        <dbReference type="ChEBI" id="CHEBI:57540"/>
        <dbReference type="ChEBI" id="CHEBI:57945"/>
        <dbReference type="ChEBI" id="CHEBI:65315"/>
        <dbReference type="ChEBI" id="CHEBI:74443"/>
    </reaction>
</comment>
<evidence type="ECO:0000256" key="6">
    <source>
        <dbReference type="ARBA" id="ARBA00022857"/>
    </source>
</evidence>
<dbReference type="EC" id="1.3.1.-" evidence="11"/>
<dbReference type="RefSeq" id="WP_038059824.1">
    <property type="nucleotide sequence ID" value="NC_022795.1"/>
</dbReference>
<feature type="binding site" evidence="13">
    <location>
        <begin position="14"/>
        <end position="16"/>
    </location>
    <ligand>
        <name>FMN</name>
        <dbReference type="ChEBI" id="CHEBI:58210"/>
    </ligand>
</feature>
<keyword evidence="2" id="KW-0820">tRNA-binding</keyword>
<keyword evidence="4 11" id="KW-0288">FMN</keyword>
<dbReference type="InterPro" id="IPR013785">
    <property type="entry name" value="Aldolase_TIM"/>
</dbReference>
<comment type="function">
    <text evidence="1 11">Catalyzes the synthesis of 5,6-dihydrouridine (D), a modified base found in the D-loop of most tRNAs, via the reduction of the C5-C6 double bond in target uridines.</text>
</comment>
<protein>
    <recommendedName>
        <fullName evidence="11">tRNA-dihydrouridine synthase</fullName>
        <ecNumber evidence="11">1.3.1.-</ecNumber>
    </recommendedName>
</protein>
<dbReference type="GO" id="GO:0000049">
    <property type="term" value="F:tRNA binding"/>
    <property type="evidence" value="ECO:0007669"/>
    <property type="project" value="UniProtKB-KW"/>
</dbReference>
<evidence type="ECO:0000256" key="10">
    <source>
        <dbReference type="ARBA" id="ARBA00048802"/>
    </source>
</evidence>
<evidence type="ECO:0000256" key="5">
    <source>
        <dbReference type="ARBA" id="ARBA00022694"/>
    </source>
</evidence>
<gene>
    <name evidence="15" type="ORF">AJ81_04730</name>
</gene>
<evidence type="ECO:0000256" key="4">
    <source>
        <dbReference type="ARBA" id="ARBA00022643"/>
    </source>
</evidence>
<evidence type="ECO:0000256" key="2">
    <source>
        <dbReference type="ARBA" id="ARBA00022555"/>
    </source>
</evidence>
<dbReference type="STRING" id="1123384.AJ81_04730"/>
<evidence type="ECO:0000313" key="15">
    <source>
        <dbReference type="EMBL" id="AJC73627.1"/>
    </source>
</evidence>
<sequence>MERFSYPGIVGLAPMAGISNKAFRTVCRLWGAQFSFSEMISAESVLLDLDVVDEMLPFEEENSAVQLYGSDPKKLALAAKKVQHRASWIDLNAACPVKKVIKKNAGAALLKDLERLRDIVVAMKNACEKPITVKIRIGFEKNELEKIMDVLVSAGVDGVEVHGRTAVQMYSGKAQWNLNLERWNVPTAISGDLYTVEDIRRALEISKASAALVARGALRKPWIFHEFFHTKAPTVEQIRDMFLFHARLLKEREGEKSFYKLRQFVAGYTHGFFGGREFRERFMKLEGFDAIESAIREFFNRFLMSVGENTVRDRTNA</sequence>
<feature type="binding site" evidence="13">
    <location>
        <position position="66"/>
    </location>
    <ligand>
        <name>FMN</name>
        <dbReference type="ChEBI" id="CHEBI:58210"/>
    </ligand>
</feature>
<comment type="similarity">
    <text evidence="11">Belongs to the dus family.</text>
</comment>
<evidence type="ECO:0000256" key="11">
    <source>
        <dbReference type="PIRNR" id="PIRNR006621"/>
    </source>
</evidence>
<feature type="domain" description="DUS-like FMN-binding" evidence="14">
    <location>
        <begin position="12"/>
        <end position="287"/>
    </location>
</feature>
<dbReference type="SUPFAM" id="SSF51395">
    <property type="entry name" value="FMN-linked oxidoreductases"/>
    <property type="match status" value="1"/>
</dbReference>
<keyword evidence="5 11" id="KW-0819">tRNA processing</keyword>
<evidence type="ECO:0000256" key="1">
    <source>
        <dbReference type="ARBA" id="ARBA00002790"/>
    </source>
</evidence>
<keyword evidence="16" id="KW-1185">Reference proteome</keyword>
<evidence type="ECO:0000256" key="13">
    <source>
        <dbReference type="PIRSR" id="PIRSR006621-2"/>
    </source>
</evidence>
<dbReference type="Gene3D" id="3.20.20.70">
    <property type="entry name" value="Aldolase class I"/>
    <property type="match status" value="1"/>
</dbReference>
<keyword evidence="6" id="KW-0521">NADP</keyword>
<dbReference type="EMBL" id="CP007141">
    <property type="protein sequence ID" value="AJC73627.1"/>
    <property type="molecule type" value="Genomic_DNA"/>
</dbReference>
<reference evidence="15 16" key="1">
    <citation type="submission" date="2014-01" db="EMBL/GenBank/DDBJ databases">
        <title>Genome sequencing of Thermotog hypogea.</title>
        <authorList>
            <person name="Zhang X."/>
            <person name="Alvare G."/>
            <person name="Fristensky B."/>
            <person name="Chen L."/>
            <person name="Suen T."/>
            <person name="Chen Q."/>
            <person name="Ma K."/>
        </authorList>
    </citation>
    <scope>NUCLEOTIDE SEQUENCE [LARGE SCALE GENOMIC DNA]</scope>
    <source>
        <strain evidence="15 16">DSM 11164</strain>
    </source>
</reference>
<dbReference type="Proteomes" id="UP000077469">
    <property type="component" value="Chromosome"/>
</dbReference>
<feature type="binding site" evidence="13">
    <location>
        <position position="134"/>
    </location>
    <ligand>
        <name>FMN</name>
        <dbReference type="ChEBI" id="CHEBI:58210"/>
    </ligand>
</feature>
<dbReference type="InterPro" id="IPR001269">
    <property type="entry name" value="DUS_fam"/>
</dbReference>
<dbReference type="PaxDb" id="1123384-AJ81_04730"/>
<organism evidence="15 16">
    <name type="scientific">Pseudothermotoga hypogea DSM 11164 = NBRC 106472</name>
    <dbReference type="NCBI Taxonomy" id="1123384"/>
    <lineage>
        <taxon>Bacteria</taxon>
        <taxon>Thermotogati</taxon>
        <taxon>Thermotogota</taxon>
        <taxon>Thermotogae</taxon>
        <taxon>Thermotogales</taxon>
        <taxon>Thermotogaceae</taxon>
        <taxon>Pseudothermotoga</taxon>
    </lineage>
</organism>
<comment type="catalytic activity">
    <reaction evidence="9">
        <text>a 5,6-dihydrouridine in tRNA + NADP(+) = a uridine in tRNA + NADPH + H(+)</text>
        <dbReference type="Rhea" id="RHEA:23624"/>
        <dbReference type="Rhea" id="RHEA-COMP:13339"/>
        <dbReference type="Rhea" id="RHEA-COMP:13887"/>
        <dbReference type="ChEBI" id="CHEBI:15378"/>
        <dbReference type="ChEBI" id="CHEBI:57783"/>
        <dbReference type="ChEBI" id="CHEBI:58349"/>
        <dbReference type="ChEBI" id="CHEBI:65315"/>
        <dbReference type="ChEBI" id="CHEBI:74443"/>
    </reaction>
</comment>
<dbReference type="AlphaFoldDB" id="A0A0X1KQP5"/>
<feature type="active site" description="Proton donor" evidence="12">
    <location>
        <position position="95"/>
    </location>
</feature>
<evidence type="ECO:0000256" key="3">
    <source>
        <dbReference type="ARBA" id="ARBA00022630"/>
    </source>
</evidence>
<evidence type="ECO:0000259" key="14">
    <source>
        <dbReference type="Pfam" id="PF01207"/>
    </source>
</evidence>
<evidence type="ECO:0000313" key="16">
    <source>
        <dbReference type="Proteomes" id="UP000077469"/>
    </source>
</evidence>
<feature type="binding site" evidence="13">
    <location>
        <begin position="214"/>
        <end position="215"/>
    </location>
    <ligand>
        <name>FMN</name>
        <dbReference type="ChEBI" id="CHEBI:58210"/>
    </ligand>
</feature>
<keyword evidence="3 11" id="KW-0285">Flavoprotein</keyword>
<dbReference type="PANTHER" id="PTHR45846:SF1">
    <property type="entry name" value="TRNA-DIHYDROURIDINE(47) SYNTHASE [NAD(P)(+)]-LIKE"/>
    <property type="match status" value="1"/>
</dbReference>
<dbReference type="Pfam" id="PF01207">
    <property type="entry name" value="Dus"/>
    <property type="match status" value="1"/>
</dbReference>
<dbReference type="GO" id="GO:0017150">
    <property type="term" value="F:tRNA dihydrouridine synthase activity"/>
    <property type="evidence" value="ECO:0007669"/>
    <property type="project" value="InterPro"/>
</dbReference>
<evidence type="ECO:0000256" key="9">
    <source>
        <dbReference type="ARBA" id="ARBA00048205"/>
    </source>
</evidence>
<dbReference type="InterPro" id="IPR035587">
    <property type="entry name" value="DUS-like_FMN-bd"/>
</dbReference>
<dbReference type="PANTHER" id="PTHR45846">
    <property type="entry name" value="TRNA-DIHYDROURIDINE(47) SYNTHASE [NAD(P)(+)]-LIKE"/>
    <property type="match status" value="1"/>
</dbReference>
<dbReference type="GO" id="GO:0050660">
    <property type="term" value="F:flavin adenine dinucleotide binding"/>
    <property type="evidence" value="ECO:0007669"/>
    <property type="project" value="InterPro"/>
</dbReference>
<dbReference type="Gene3D" id="1.10.1200.80">
    <property type="entry name" value="Putative flavin oxidoreducatase, domain 2"/>
    <property type="match status" value="1"/>
</dbReference>
<comment type="cofactor">
    <cofactor evidence="11 13">
        <name>FMN</name>
        <dbReference type="ChEBI" id="CHEBI:58210"/>
    </cofactor>
</comment>
<proteinExistence type="inferred from homology"/>
<evidence type="ECO:0000256" key="12">
    <source>
        <dbReference type="PIRSR" id="PIRSR006621-1"/>
    </source>
</evidence>
<evidence type="ECO:0000256" key="7">
    <source>
        <dbReference type="ARBA" id="ARBA00022884"/>
    </source>
</evidence>
<dbReference type="KEGG" id="phy:AJ81_04730"/>
<keyword evidence="7" id="KW-0694">RNA-binding</keyword>
<evidence type="ECO:0000256" key="8">
    <source>
        <dbReference type="ARBA" id="ARBA00023002"/>
    </source>
</evidence>
<name>A0A0X1KQP5_9THEM</name>
<keyword evidence="13" id="KW-0547">Nucleotide-binding</keyword>
<accession>A0A0X1KQP5</accession>
<dbReference type="CDD" id="cd02801">
    <property type="entry name" value="DUS_like_FMN"/>
    <property type="match status" value="1"/>
</dbReference>
<keyword evidence="8 11" id="KW-0560">Oxidoreductase</keyword>
<dbReference type="PATRIC" id="fig|1123384.7.peg.931"/>
<dbReference type="PIRSF" id="PIRSF006621">
    <property type="entry name" value="Dus"/>
    <property type="match status" value="1"/>
</dbReference>
<feature type="binding site" evidence="13">
    <location>
        <position position="162"/>
    </location>
    <ligand>
        <name>FMN</name>
        <dbReference type="ChEBI" id="CHEBI:58210"/>
    </ligand>
</feature>
<dbReference type="InterPro" id="IPR024036">
    <property type="entry name" value="tRNA-dHydroUridine_Synthase_C"/>
</dbReference>